<protein>
    <recommendedName>
        <fullName evidence="3">Zn(2)-C6 fungal-type domain-containing protein</fullName>
    </recommendedName>
</protein>
<sequence>MKEPCQLTQPSQIRCDNLPGACRNCQTYNDTCVITRDGRPVPRSSKQASQLCINRPNAKRLTANSIQDNPQDEQTGHMSPIASPPLTINTNNHFTDTAGSPQNHTSPVRRDSLLIRQHENISDVSTPPNQDSTAFNFSHRGENNVQGVVTTEVGRFPKVSKFAGITSPQVFAKSAEELFKSSAPHIDVMGFFCPTMKFAEELPLESFDQVPLVDKSLADRCLQRE</sequence>
<proteinExistence type="predicted"/>
<evidence type="ECO:0000313" key="1">
    <source>
        <dbReference type="EMBL" id="KAJ5727507.1"/>
    </source>
</evidence>
<evidence type="ECO:0000313" key="2">
    <source>
        <dbReference type="Proteomes" id="UP001215712"/>
    </source>
</evidence>
<comment type="caution">
    <text evidence="1">The sequence shown here is derived from an EMBL/GenBank/DDBJ whole genome shotgun (WGS) entry which is preliminary data.</text>
</comment>
<evidence type="ECO:0008006" key="3">
    <source>
        <dbReference type="Google" id="ProtNLM"/>
    </source>
</evidence>
<reference evidence="1" key="1">
    <citation type="journal article" date="2023" name="IMA Fungus">
        <title>Comparative genomic study of the Penicillium genus elucidates a diverse pangenome and 15 lateral gene transfer events.</title>
        <authorList>
            <person name="Petersen C."/>
            <person name="Sorensen T."/>
            <person name="Nielsen M.R."/>
            <person name="Sondergaard T.E."/>
            <person name="Sorensen J.L."/>
            <person name="Fitzpatrick D.A."/>
            <person name="Frisvad J.C."/>
            <person name="Nielsen K.L."/>
        </authorList>
    </citation>
    <scope>NUCLEOTIDE SEQUENCE</scope>
    <source>
        <strain evidence="1">IBT 17514</strain>
    </source>
</reference>
<organism evidence="1 2">
    <name type="scientific">Penicillium malachiteum</name>
    <dbReference type="NCBI Taxonomy" id="1324776"/>
    <lineage>
        <taxon>Eukaryota</taxon>
        <taxon>Fungi</taxon>
        <taxon>Dikarya</taxon>
        <taxon>Ascomycota</taxon>
        <taxon>Pezizomycotina</taxon>
        <taxon>Eurotiomycetes</taxon>
        <taxon>Eurotiomycetidae</taxon>
        <taxon>Eurotiales</taxon>
        <taxon>Aspergillaceae</taxon>
        <taxon>Penicillium</taxon>
    </lineage>
</organism>
<dbReference type="AlphaFoldDB" id="A0AAD6HMS8"/>
<dbReference type="Proteomes" id="UP001215712">
    <property type="component" value="Unassembled WGS sequence"/>
</dbReference>
<keyword evidence="2" id="KW-1185">Reference proteome</keyword>
<name>A0AAD6HMS8_9EURO</name>
<accession>A0AAD6HMS8</accession>
<gene>
    <name evidence="1" type="ORF">N7493_005327</name>
</gene>
<dbReference type="EMBL" id="JAQJAN010000006">
    <property type="protein sequence ID" value="KAJ5727507.1"/>
    <property type="molecule type" value="Genomic_DNA"/>
</dbReference>
<reference evidence="1" key="2">
    <citation type="submission" date="2023-01" db="EMBL/GenBank/DDBJ databases">
        <authorList>
            <person name="Petersen C."/>
        </authorList>
    </citation>
    <scope>NUCLEOTIDE SEQUENCE</scope>
    <source>
        <strain evidence="1">IBT 17514</strain>
    </source>
</reference>